<evidence type="ECO:0000256" key="6">
    <source>
        <dbReference type="ARBA" id="ARBA00022759"/>
    </source>
</evidence>
<dbReference type="CDD" id="cd21159">
    <property type="entry name" value="XendoU"/>
    <property type="match status" value="1"/>
</dbReference>
<evidence type="ECO:0000256" key="3">
    <source>
        <dbReference type="ARBA" id="ARBA00011245"/>
    </source>
</evidence>
<dbReference type="GO" id="GO:0003723">
    <property type="term" value="F:RNA binding"/>
    <property type="evidence" value="ECO:0007669"/>
    <property type="project" value="UniProtKB-UniRule"/>
</dbReference>
<evidence type="ECO:0000313" key="13">
    <source>
        <dbReference type="EMBL" id="CAJ0610025.1"/>
    </source>
</evidence>
<accession>A0AA36MH83</accession>
<protein>
    <recommendedName>
        <fullName evidence="12">EndoU domain-containing protein</fullName>
    </recommendedName>
</protein>
<keyword evidence="10" id="KW-0456">Lyase</keyword>
<evidence type="ECO:0000256" key="5">
    <source>
        <dbReference type="ARBA" id="ARBA00022723"/>
    </source>
</evidence>
<dbReference type="GO" id="GO:0016787">
    <property type="term" value="F:hydrolase activity"/>
    <property type="evidence" value="ECO:0007669"/>
    <property type="project" value="UniProtKB-KW"/>
</dbReference>
<feature type="signal peptide" evidence="11">
    <location>
        <begin position="1"/>
        <end position="16"/>
    </location>
</feature>
<dbReference type="InterPro" id="IPR018998">
    <property type="entry name" value="EndoU_C"/>
</dbReference>
<feature type="chain" id="PRO_5041486637" description="EndoU domain-containing protein" evidence="11">
    <location>
        <begin position="17"/>
        <end position="326"/>
    </location>
</feature>
<sequence>MGKAVLLLFLVVQCYALNEEGYGIGKPNHFLGRWFNRLFHGEQNSDETVTRMPFGKKTKKPKPGDIQPLVDAMIEADIYAAGPKDYKVNYGNPVSGTTDQSTNDLFYDVNETVFQQPVYDVLIKLVENGVFYHDVCEAEKPMTGLRKVHAQLLLDTWTDTEVFRLAYEFLHSNNEPHSSSFASLKKFLFDFWFGRYSRCSGTMGSSGFEHVFTGEWKSGTVGGHHSWVTYYLAQKAGKINYHGYYTKLGTLTGTFQYKWETYLKKKGGMLFGTSPAFDFSLFTVCALLHPGSNTCKYRINGTPLAVTSYTQTCNAGTCLSTAYPTN</sequence>
<dbReference type="PANTHER" id="PTHR12439:SF42">
    <property type="entry name" value="ENDORIBONUCLEASE-RELATED"/>
    <property type="match status" value="1"/>
</dbReference>
<dbReference type="AlphaFoldDB" id="A0AA36MH83"/>
<keyword evidence="11" id="KW-0732">Signal</keyword>
<comment type="similarity">
    <text evidence="2 11">Belongs to the ENDOU family.</text>
</comment>
<dbReference type="PROSITE" id="PS51959">
    <property type="entry name" value="ENDOU"/>
    <property type="match status" value="1"/>
</dbReference>
<dbReference type="Proteomes" id="UP001176961">
    <property type="component" value="Unassembled WGS sequence"/>
</dbReference>
<proteinExistence type="inferred from homology"/>
<gene>
    <name evidence="13" type="ORF">CYNAS_LOCUS22008</name>
</gene>
<dbReference type="GO" id="GO:0046872">
    <property type="term" value="F:metal ion binding"/>
    <property type="evidence" value="ECO:0007669"/>
    <property type="project" value="UniProtKB-UniRule"/>
</dbReference>
<reference evidence="13" key="1">
    <citation type="submission" date="2023-07" db="EMBL/GenBank/DDBJ databases">
        <authorList>
            <consortium name="CYATHOMIX"/>
        </authorList>
    </citation>
    <scope>NUCLEOTIDE SEQUENCE</scope>
    <source>
        <strain evidence="13">N/A</strain>
    </source>
</reference>
<evidence type="ECO:0000256" key="7">
    <source>
        <dbReference type="ARBA" id="ARBA00022801"/>
    </source>
</evidence>
<evidence type="ECO:0000256" key="2">
    <source>
        <dbReference type="ARBA" id="ARBA00010168"/>
    </source>
</evidence>
<evidence type="ECO:0000256" key="10">
    <source>
        <dbReference type="ARBA" id="ARBA00023239"/>
    </source>
</evidence>
<comment type="caution">
    <text evidence="13">The sequence shown here is derived from an EMBL/GenBank/DDBJ whole genome shotgun (WGS) entry which is preliminary data.</text>
</comment>
<dbReference type="SUPFAM" id="SSF142877">
    <property type="entry name" value="EndoU-like"/>
    <property type="match status" value="1"/>
</dbReference>
<dbReference type="InterPro" id="IPR037227">
    <property type="entry name" value="EndoU-like"/>
</dbReference>
<evidence type="ECO:0000259" key="12">
    <source>
        <dbReference type="PROSITE" id="PS51959"/>
    </source>
</evidence>
<keyword evidence="5 11" id="KW-0479">Metal-binding</keyword>
<comment type="subunit">
    <text evidence="3 11">Monomer.</text>
</comment>
<evidence type="ECO:0000256" key="9">
    <source>
        <dbReference type="ARBA" id="ARBA00023211"/>
    </source>
</evidence>
<evidence type="ECO:0000313" key="14">
    <source>
        <dbReference type="Proteomes" id="UP001176961"/>
    </source>
</evidence>
<evidence type="ECO:0000256" key="11">
    <source>
        <dbReference type="RuleBase" id="RU367085"/>
    </source>
</evidence>
<dbReference type="GO" id="GO:0016829">
    <property type="term" value="F:lyase activity"/>
    <property type="evidence" value="ECO:0007669"/>
    <property type="project" value="UniProtKB-KW"/>
</dbReference>
<comment type="cofactor">
    <cofactor evidence="1 11">
        <name>Mn(2+)</name>
        <dbReference type="ChEBI" id="CHEBI:29035"/>
    </cofactor>
</comment>
<keyword evidence="4 11" id="KW-0540">Nuclease</keyword>
<dbReference type="InterPro" id="IPR039787">
    <property type="entry name" value="ENDOU"/>
</dbReference>
<dbReference type="Pfam" id="PF09412">
    <property type="entry name" value="XendoU"/>
    <property type="match status" value="1"/>
</dbReference>
<keyword evidence="8 11" id="KW-0694">RNA-binding</keyword>
<organism evidence="13 14">
    <name type="scientific">Cylicocyclus nassatus</name>
    <name type="common">Nematode worm</name>
    <dbReference type="NCBI Taxonomy" id="53992"/>
    <lineage>
        <taxon>Eukaryota</taxon>
        <taxon>Metazoa</taxon>
        <taxon>Ecdysozoa</taxon>
        <taxon>Nematoda</taxon>
        <taxon>Chromadorea</taxon>
        <taxon>Rhabditida</taxon>
        <taxon>Rhabditina</taxon>
        <taxon>Rhabditomorpha</taxon>
        <taxon>Strongyloidea</taxon>
        <taxon>Strongylidae</taxon>
        <taxon>Cylicocyclus</taxon>
    </lineage>
</organism>
<keyword evidence="7 11" id="KW-0378">Hydrolase</keyword>
<evidence type="ECO:0000256" key="8">
    <source>
        <dbReference type="ARBA" id="ARBA00022884"/>
    </source>
</evidence>
<evidence type="ECO:0000256" key="4">
    <source>
        <dbReference type="ARBA" id="ARBA00022722"/>
    </source>
</evidence>
<name>A0AA36MH83_CYLNA</name>
<keyword evidence="9 11" id="KW-0464">Manganese</keyword>
<dbReference type="PANTHER" id="PTHR12439">
    <property type="entry name" value="PLACENTAL PROTEIN 11-RELATED"/>
    <property type="match status" value="1"/>
</dbReference>
<keyword evidence="6 11" id="KW-0255">Endonuclease</keyword>
<dbReference type="EMBL" id="CATQJL010000326">
    <property type="protein sequence ID" value="CAJ0610025.1"/>
    <property type="molecule type" value="Genomic_DNA"/>
</dbReference>
<dbReference type="GO" id="GO:0004521">
    <property type="term" value="F:RNA endonuclease activity"/>
    <property type="evidence" value="ECO:0007669"/>
    <property type="project" value="UniProtKB-UniRule"/>
</dbReference>
<evidence type="ECO:0000256" key="1">
    <source>
        <dbReference type="ARBA" id="ARBA00001936"/>
    </source>
</evidence>
<feature type="domain" description="EndoU" evidence="12">
    <location>
        <begin position="62"/>
        <end position="326"/>
    </location>
</feature>
<keyword evidence="14" id="KW-1185">Reference proteome</keyword>